<feature type="compositionally biased region" description="Polar residues" evidence="1">
    <location>
        <begin position="138"/>
        <end position="147"/>
    </location>
</feature>
<feature type="compositionally biased region" description="Polar residues" evidence="1">
    <location>
        <begin position="35"/>
        <end position="45"/>
    </location>
</feature>
<dbReference type="AlphaFoldDB" id="A0A433DA20"/>
<organism evidence="2 3">
    <name type="scientific">Jimgerdemannia flammicorona</name>
    <dbReference type="NCBI Taxonomy" id="994334"/>
    <lineage>
        <taxon>Eukaryota</taxon>
        <taxon>Fungi</taxon>
        <taxon>Fungi incertae sedis</taxon>
        <taxon>Mucoromycota</taxon>
        <taxon>Mucoromycotina</taxon>
        <taxon>Endogonomycetes</taxon>
        <taxon>Endogonales</taxon>
        <taxon>Endogonaceae</taxon>
        <taxon>Jimgerdemannia</taxon>
    </lineage>
</organism>
<name>A0A433DA20_9FUNG</name>
<protein>
    <submittedName>
        <fullName evidence="2">Uncharacterized protein</fullName>
    </submittedName>
</protein>
<evidence type="ECO:0000313" key="3">
    <source>
        <dbReference type="Proteomes" id="UP000268093"/>
    </source>
</evidence>
<dbReference type="PRINTS" id="PR01217">
    <property type="entry name" value="PRICHEXTENSN"/>
</dbReference>
<keyword evidence="3" id="KW-1185">Reference proteome</keyword>
<feature type="region of interest" description="Disordered" evidence="1">
    <location>
        <begin position="209"/>
        <end position="336"/>
    </location>
</feature>
<dbReference type="EMBL" id="RBNI01004190">
    <property type="protein sequence ID" value="RUP47718.1"/>
    <property type="molecule type" value="Genomic_DNA"/>
</dbReference>
<proteinExistence type="predicted"/>
<feature type="compositionally biased region" description="Pro residues" evidence="1">
    <location>
        <begin position="270"/>
        <end position="280"/>
    </location>
</feature>
<dbReference type="Proteomes" id="UP000268093">
    <property type="component" value="Unassembled WGS sequence"/>
</dbReference>
<reference evidence="2 3" key="1">
    <citation type="journal article" date="2018" name="New Phytol.">
        <title>Phylogenomics of Endogonaceae and evolution of mycorrhizas within Mucoromycota.</title>
        <authorList>
            <person name="Chang Y."/>
            <person name="Desiro A."/>
            <person name="Na H."/>
            <person name="Sandor L."/>
            <person name="Lipzen A."/>
            <person name="Clum A."/>
            <person name="Barry K."/>
            <person name="Grigoriev I.V."/>
            <person name="Martin F.M."/>
            <person name="Stajich J.E."/>
            <person name="Smith M.E."/>
            <person name="Bonito G."/>
            <person name="Spatafora J.W."/>
        </authorList>
    </citation>
    <scope>NUCLEOTIDE SEQUENCE [LARGE SCALE GENOMIC DNA]</scope>
    <source>
        <strain evidence="2 3">GMNB39</strain>
    </source>
</reference>
<feature type="compositionally biased region" description="Low complexity" evidence="1">
    <location>
        <begin position="226"/>
        <end position="239"/>
    </location>
</feature>
<feature type="compositionally biased region" description="Low complexity" evidence="1">
    <location>
        <begin position="320"/>
        <end position="336"/>
    </location>
</feature>
<gene>
    <name evidence="2" type="ORF">BC936DRAFT_145413</name>
</gene>
<feature type="non-terminal residue" evidence="2">
    <location>
        <position position="336"/>
    </location>
</feature>
<comment type="caution">
    <text evidence="2">The sequence shown here is derived from an EMBL/GenBank/DDBJ whole genome shotgun (WGS) entry which is preliminary data.</text>
</comment>
<evidence type="ECO:0000313" key="2">
    <source>
        <dbReference type="EMBL" id="RUP47718.1"/>
    </source>
</evidence>
<feature type="compositionally biased region" description="Polar residues" evidence="1">
    <location>
        <begin position="105"/>
        <end position="130"/>
    </location>
</feature>
<feature type="region of interest" description="Disordered" evidence="1">
    <location>
        <begin position="28"/>
        <end position="187"/>
    </location>
</feature>
<evidence type="ECO:0000256" key="1">
    <source>
        <dbReference type="SAM" id="MobiDB-lite"/>
    </source>
</evidence>
<accession>A0A433DA20</accession>
<sequence length="336" mass="36045">MLFPCRDISTMTRGLHFAMPANIAQHADVEPPPNMSGSGSSTVIGNRSPRVSGDGEFVDDQIDLSTAGEGSRYYPNNGARRTSHSRYDITPELTGVEEIPMPVINSRQADTTTSPSMSPQSRYRLKTSSLPPVPYQPQHLQPAQSATFRPHDTSYVPVPRKQPPPGSTSRRASLPPQTAVPGAGYASNNWANPAPHHYGTISHASPIPVYPATSPTSPTFPPSISSPPSQSELLPGSPTYLPPPPQHRRPLGYPQHRLSAPVYPAQHQLPGPPNSAPSPPEHQQLSGFPNPPSSLPEHQQLPGSPTYPPVSPTYPASNTPRSSHSSPVMSPQMSPQ</sequence>